<dbReference type="InterPro" id="IPR000863">
    <property type="entry name" value="Sulfotransferase_dom"/>
</dbReference>
<evidence type="ECO:0000313" key="4">
    <source>
        <dbReference type="EMBL" id="KKM19668.1"/>
    </source>
</evidence>
<name>A0A0F9KC40_9ZZZZ</name>
<dbReference type="SUPFAM" id="SSF52540">
    <property type="entry name" value="P-loop containing nucleoside triphosphate hydrolases"/>
    <property type="match status" value="1"/>
</dbReference>
<accession>A0A0F9KC40</accession>
<evidence type="ECO:0000256" key="1">
    <source>
        <dbReference type="ARBA" id="ARBA00022679"/>
    </source>
</evidence>
<dbReference type="InterPro" id="IPR037359">
    <property type="entry name" value="NST/OST"/>
</dbReference>
<reference evidence="4" key="1">
    <citation type="journal article" date="2015" name="Nature">
        <title>Complex archaea that bridge the gap between prokaryotes and eukaryotes.</title>
        <authorList>
            <person name="Spang A."/>
            <person name="Saw J.H."/>
            <person name="Jorgensen S.L."/>
            <person name="Zaremba-Niedzwiedzka K."/>
            <person name="Martijn J."/>
            <person name="Lind A.E."/>
            <person name="van Eijk R."/>
            <person name="Schleper C."/>
            <person name="Guy L."/>
            <person name="Ettema T.J."/>
        </authorList>
    </citation>
    <scope>NUCLEOTIDE SEQUENCE</scope>
</reference>
<protein>
    <recommendedName>
        <fullName evidence="3">Sulfotransferase domain-containing protein</fullName>
    </recommendedName>
</protein>
<evidence type="ECO:0000256" key="2">
    <source>
        <dbReference type="ARBA" id="ARBA00023180"/>
    </source>
</evidence>
<dbReference type="Gene3D" id="3.40.50.300">
    <property type="entry name" value="P-loop containing nucleotide triphosphate hydrolases"/>
    <property type="match status" value="1"/>
</dbReference>
<evidence type="ECO:0000259" key="3">
    <source>
        <dbReference type="Pfam" id="PF00685"/>
    </source>
</evidence>
<gene>
    <name evidence="4" type="ORF">LCGC14_1653300</name>
</gene>
<keyword evidence="2" id="KW-0325">Glycoprotein</keyword>
<dbReference type="PANTHER" id="PTHR10605">
    <property type="entry name" value="HEPARAN SULFATE SULFOTRANSFERASE"/>
    <property type="match status" value="1"/>
</dbReference>
<dbReference type="InterPro" id="IPR027417">
    <property type="entry name" value="P-loop_NTPase"/>
</dbReference>
<sequence length="115" mass="14059">MKIYRTFDDAVLNDDSLIEIGLYCKQLKRYFKFFPRENILTLFYEDLIKNPVELMQKIYKFLHLKDIYFIPNNTMRRANVTGNITFKYKIPLINDILYRIKKYIKKDSSLIRKNF</sequence>
<comment type="caution">
    <text evidence="4">The sequence shown here is derived from an EMBL/GenBank/DDBJ whole genome shotgun (WGS) entry which is preliminary data.</text>
</comment>
<feature type="domain" description="Sulfotransferase" evidence="3">
    <location>
        <begin position="19"/>
        <end position="65"/>
    </location>
</feature>
<dbReference type="GO" id="GO:0008146">
    <property type="term" value="F:sulfotransferase activity"/>
    <property type="evidence" value="ECO:0007669"/>
    <property type="project" value="InterPro"/>
</dbReference>
<proteinExistence type="predicted"/>
<dbReference type="EMBL" id="LAZR01013936">
    <property type="protein sequence ID" value="KKM19668.1"/>
    <property type="molecule type" value="Genomic_DNA"/>
</dbReference>
<organism evidence="4">
    <name type="scientific">marine sediment metagenome</name>
    <dbReference type="NCBI Taxonomy" id="412755"/>
    <lineage>
        <taxon>unclassified sequences</taxon>
        <taxon>metagenomes</taxon>
        <taxon>ecological metagenomes</taxon>
    </lineage>
</organism>
<dbReference type="Pfam" id="PF00685">
    <property type="entry name" value="Sulfotransfer_1"/>
    <property type="match status" value="1"/>
</dbReference>
<dbReference type="AlphaFoldDB" id="A0A0F9KC40"/>
<dbReference type="PANTHER" id="PTHR10605:SF56">
    <property type="entry name" value="BIFUNCTIONAL HEPARAN SULFATE N-DEACETYLASE_N-SULFOTRANSFERASE"/>
    <property type="match status" value="1"/>
</dbReference>
<keyword evidence="1" id="KW-0808">Transferase</keyword>